<sequence length="311" mass="34288">MKTLWAGLASFVLGASTALAQAPAHQDQPATTYLVADRVTLPLVLVKGYPFVEGSIHGTKGKLLLDLGQKPAFAVDDHTVHFPDAKVVGHGFFGSGQKFEVSQLPVVDSIMLPSGLHFENLQNVRGTPGLPLEQDITPEFIGWIGVEFWKGYVVRLDYRHPSVTFFRNNASDAGEHAAEADEAIVQTIALDHGNRHDLLSMQAKLGDRPLTISLDTGSHNTAWLTQEQITMLQKEGHMTALDAEDRATLSGLSLDDQAVPPMVFEVQKGEAPTKQFFPHANGLLLNFGYEFFIRYKTILNYEQLRMTLLKP</sequence>
<accession>A0ABW1ZAK1</accession>
<name>A0ABW1ZAK1_9BACT</name>
<gene>
    <name evidence="2" type="ORF">ACFQBQ_11630</name>
</gene>
<evidence type="ECO:0000313" key="2">
    <source>
        <dbReference type="EMBL" id="MFC6646221.1"/>
    </source>
</evidence>
<organism evidence="2 3">
    <name type="scientific">Granulicella cerasi</name>
    <dbReference type="NCBI Taxonomy" id="741063"/>
    <lineage>
        <taxon>Bacteria</taxon>
        <taxon>Pseudomonadati</taxon>
        <taxon>Acidobacteriota</taxon>
        <taxon>Terriglobia</taxon>
        <taxon>Terriglobales</taxon>
        <taxon>Acidobacteriaceae</taxon>
        <taxon>Granulicella</taxon>
    </lineage>
</organism>
<comment type="caution">
    <text evidence="2">The sequence shown here is derived from an EMBL/GenBank/DDBJ whole genome shotgun (WGS) entry which is preliminary data.</text>
</comment>
<dbReference type="RefSeq" id="WP_263369914.1">
    <property type="nucleotide sequence ID" value="NZ_JAGSYD010000001.1"/>
</dbReference>
<protein>
    <recommendedName>
        <fullName evidence="4">Aspartyl protease</fullName>
    </recommendedName>
</protein>
<keyword evidence="1" id="KW-0732">Signal</keyword>
<feature type="chain" id="PRO_5046007339" description="Aspartyl protease" evidence="1">
    <location>
        <begin position="21"/>
        <end position="311"/>
    </location>
</feature>
<evidence type="ECO:0000313" key="3">
    <source>
        <dbReference type="Proteomes" id="UP001596391"/>
    </source>
</evidence>
<proteinExistence type="predicted"/>
<dbReference type="Proteomes" id="UP001596391">
    <property type="component" value="Unassembled WGS sequence"/>
</dbReference>
<reference evidence="3" key="1">
    <citation type="journal article" date="2019" name="Int. J. Syst. Evol. Microbiol.">
        <title>The Global Catalogue of Microorganisms (GCM) 10K type strain sequencing project: providing services to taxonomists for standard genome sequencing and annotation.</title>
        <authorList>
            <consortium name="The Broad Institute Genomics Platform"/>
            <consortium name="The Broad Institute Genome Sequencing Center for Infectious Disease"/>
            <person name="Wu L."/>
            <person name="Ma J."/>
        </authorList>
    </citation>
    <scope>NUCLEOTIDE SEQUENCE [LARGE SCALE GENOMIC DNA]</scope>
    <source>
        <strain evidence="3">CGMCC 1.16026</strain>
    </source>
</reference>
<dbReference type="EMBL" id="JBHSWI010000001">
    <property type="protein sequence ID" value="MFC6646221.1"/>
    <property type="molecule type" value="Genomic_DNA"/>
</dbReference>
<feature type="signal peptide" evidence="1">
    <location>
        <begin position="1"/>
        <end position="20"/>
    </location>
</feature>
<evidence type="ECO:0000256" key="1">
    <source>
        <dbReference type="SAM" id="SignalP"/>
    </source>
</evidence>
<keyword evidence="3" id="KW-1185">Reference proteome</keyword>
<evidence type="ECO:0008006" key="4">
    <source>
        <dbReference type="Google" id="ProtNLM"/>
    </source>
</evidence>